<reference evidence="3" key="2">
    <citation type="submission" date="2025-08" db="UniProtKB">
        <authorList>
            <consortium name="RefSeq"/>
        </authorList>
    </citation>
    <scope>IDENTIFICATION</scope>
</reference>
<name>A0ABM2ZYG5_GOSHI</name>
<proteinExistence type="predicted"/>
<accession>A0ABM2ZYG5</accession>
<sequence>MKMIDAASGEALVNMTLQRARELISTMVENSQQYRPNSEPTRQVNGVNVSSLEDKLDKLTNIVQSMLTEKKNRTQLCGICTTSEHPTGLCPILNENSTAHVDAVGGFLRPPQRHYDPFSNTYNPGWKDHPNLNYRANPRYNPSYQPRHLQPPPKPRTSLEAVMEILAVDAAKYQQRTDASIQELTNQVSKLSMEVNCLESQGKLPSQTEPNPRENASAITLHSRKVLEPVSDKSHGQEKEREKQISDSKARPESKIQKPVVIPPPFPGRRAKDKKENEEKEILETFRKVEVNIPLLDAIKQIPRYETFLKELCISKRRLIGNERVNVGENVSAILQKKVLPKYKDKCMFAISCEIGNVGIKKAMRDLGASINVMSYPIYKLINTGPLKKIGVIIQLADRSVIYPEGLLEDVLVKVNELVFPADFYIINMEDDNSTNSSDILLGRQFLSTASAKIDVQSGTLTMEFDGEIMKFNVYEAMSHPNSLSNISSINSIDCLTQNYSEYHEFDELETVLYRSIDMDVLSRLEELAIIEDPLQEIVKHLETQPSLMSRGNQLELLPFQVKMLPSILQPPTLELKALPDHLKYVFLGEKDTLPVIVSNRLTKDEEESLVQVLKDYKEAIGWTIADIKRLSPSTCMHRISIEDNTKP</sequence>
<reference evidence="2" key="1">
    <citation type="journal article" date="2020" name="Nat. Genet.">
        <title>Genomic diversifications of five Gossypium allopolyploid species and their impact on cotton improvement.</title>
        <authorList>
            <person name="Chen Z.J."/>
            <person name="Sreedasyam A."/>
            <person name="Ando A."/>
            <person name="Song Q."/>
            <person name="De Santiago L.M."/>
            <person name="Hulse-Kemp A.M."/>
            <person name="Ding M."/>
            <person name="Ye W."/>
            <person name="Kirkbride R.C."/>
            <person name="Jenkins J."/>
            <person name="Plott C."/>
            <person name="Lovell J."/>
            <person name="Lin Y.M."/>
            <person name="Vaughn R."/>
            <person name="Liu B."/>
            <person name="Simpson S."/>
            <person name="Scheffler B.E."/>
            <person name="Wen L."/>
            <person name="Saski C.A."/>
            <person name="Grover C.E."/>
            <person name="Hu G."/>
            <person name="Conover J.L."/>
            <person name="Carlson J.W."/>
            <person name="Shu S."/>
            <person name="Boston L.B."/>
            <person name="Williams M."/>
            <person name="Peterson D.G."/>
            <person name="McGee K."/>
            <person name="Jones D.C."/>
            <person name="Wendel J.F."/>
            <person name="Stelly D.M."/>
            <person name="Grimwood J."/>
            <person name="Schmutz J."/>
        </authorList>
    </citation>
    <scope>NUCLEOTIDE SEQUENCE [LARGE SCALE GENOMIC DNA]</scope>
    <source>
        <strain evidence="2">cv. TM-1</strain>
    </source>
</reference>
<evidence type="ECO:0000313" key="3">
    <source>
        <dbReference type="RefSeq" id="XP_040947300.1"/>
    </source>
</evidence>
<evidence type="ECO:0000313" key="2">
    <source>
        <dbReference type="Proteomes" id="UP000818029"/>
    </source>
</evidence>
<dbReference type="Proteomes" id="UP000818029">
    <property type="component" value="Chromosome D04"/>
</dbReference>
<dbReference type="InterPro" id="IPR021109">
    <property type="entry name" value="Peptidase_aspartic_dom_sf"/>
</dbReference>
<dbReference type="RefSeq" id="XP_040947300.1">
    <property type="nucleotide sequence ID" value="XM_041091366.1"/>
</dbReference>
<dbReference type="Gene3D" id="2.40.70.10">
    <property type="entry name" value="Acid Proteases"/>
    <property type="match status" value="1"/>
</dbReference>
<feature type="region of interest" description="Disordered" evidence="1">
    <location>
        <begin position="201"/>
        <end position="278"/>
    </location>
</feature>
<keyword evidence="2" id="KW-1185">Reference proteome</keyword>
<organism evidence="2 3">
    <name type="scientific">Gossypium hirsutum</name>
    <name type="common">Upland cotton</name>
    <name type="synonym">Gossypium mexicanum</name>
    <dbReference type="NCBI Taxonomy" id="3635"/>
    <lineage>
        <taxon>Eukaryota</taxon>
        <taxon>Viridiplantae</taxon>
        <taxon>Streptophyta</taxon>
        <taxon>Embryophyta</taxon>
        <taxon>Tracheophyta</taxon>
        <taxon>Spermatophyta</taxon>
        <taxon>Magnoliopsida</taxon>
        <taxon>eudicotyledons</taxon>
        <taxon>Gunneridae</taxon>
        <taxon>Pentapetalae</taxon>
        <taxon>rosids</taxon>
        <taxon>malvids</taxon>
        <taxon>Malvales</taxon>
        <taxon>Malvaceae</taxon>
        <taxon>Malvoideae</taxon>
        <taxon>Gossypium</taxon>
    </lineage>
</organism>
<protein>
    <recommendedName>
        <fullName evidence="4">Retrotransposon gag protein</fullName>
    </recommendedName>
</protein>
<feature type="compositionally biased region" description="Basic and acidic residues" evidence="1">
    <location>
        <begin position="225"/>
        <end position="256"/>
    </location>
</feature>
<dbReference type="PANTHER" id="PTHR33067:SF15">
    <property type="entry name" value="RNA-DIRECTED DNA POLYMERASE"/>
    <property type="match status" value="1"/>
</dbReference>
<dbReference type="PANTHER" id="PTHR33067">
    <property type="entry name" value="RNA-DIRECTED DNA POLYMERASE-RELATED"/>
    <property type="match status" value="1"/>
</dbReference>
<evidence type="ECO:0008006" key="4">
    <source>
        <dbReference type="Google" id="ProtNLM"/>
    </source>
</evidence>
<dbReference type="GeneID" id="121216077"/>
<dbReference type="CDD" id="cd00303">
    <property type="entry name" value="retropepsin_like"/>
    <property type="match status" value="1"/>
</dbReference>
<evidence type="ECO:0000256" key="1">
    <source>
        <dbReference type="SAM" id="MobiDB-lite"/>
    </source>
</evidence>
<gene>
    <name evidence="3" type="primary">LOC121216077</name>
</gene>